<dbReference type="Proteomes" id="UP000237271">
    <property type="component" value="Unassembled WGS sequence"/>
</dbReference>
<organism evidence="1 2">
    <name type="scientific">Phytophthora palmivora</name>
    <dbReference type="NCBI Taxonomy" id="4796"/>
    <lineage>
        <taxon>Eukaryota</taxon>
        <taxon>Sar</taxon>
        <taxon>Stramenopiles</taxon>
        <taxon>Oomycota</taxon>
        <taxon>Peronosporomycetes</taxon>
        <taxon>Peronosporales</taxon>
        <taxon>Peronosporaceae</taxon>
        <taxon>Phytophthora</taxon>
    </lineage>
</organism>
<keyword evidence="2" id="KW-1185">Reference proteome</keyword>
<protein>
    <submittedName>
        <fullName evidence="1">Crinkler (CRN) family protein</fullName>
    </submittedName>
</protein>
<evidence type="ECO:0000313" key="1">
    <source>
        <dbReference type="EMBL" id="POM63628.1"/>
    </source>
</evidence>
<name>A0A2P4XDK3_9STRA</name>
<accession>A0A2P4XDK3</accession>
<evidence type="ECO:0000313" key="2">
    <source>
        <dbReference type="Proteomes" id="UP000237271"/>
    </source>
</evidence>
<dbReference type="EMBL" id="NCKW01011374">
    <property type="protein sequence ID" value="POM63628.1"/>
    <property type="molecule type" value="Genomic_DNA"/>
</dbReference>
<comment type="caution">
    <text evidence="1">The sequence shown here is derived from an EMBL/GenBank/DDBJ whole genome shotgun (WGS) entry which is preliminary data.</text>
</comment>
<proteinExistence type="predicted"/>
<gene>
    <name evidence="1" type="ORF">PHPALM_20941</name>
</gene>
<dbReference type="AlphaFoldDB" id="A0A2P4XDK3"/>
<sequence>MTNVKAEKLKLYLAKKDDGWLRMDDPAALALRKGDSHPFVETAIAGNKFKDKNMKMTGSRGLKPGQFHVLSISCAASDSTERDRRFRAM</sequence>
<reference evidence="1 2" key="1">
    <citation type="journal article" date="2017" name="Genome Biol. Evol.">
        <title>Phytophthora megakarya and P. palmivora, closely related causal agents of cacao black pod rot, underwent increases in genome sizes and gene numbers by different mechanisms.</title>
        <authorList>
            <person name="Ali S.S."/>
            <person name="Shao J."/>
            <person name="Lary D.J."/>
            <person name="Kronmiller B."/>
            <person name="Shen D."/>
            <person name="Strem M.D."/>
            <person name="Amoako-Attah I."/>
            <person name="Akrofi A.Y."/>
            <person name="Begoude B.A."/>
            <person name="Ten Hoopen G.M."/>
            <person name="Coulibaly K."/>
            <person name="Kebe B.I."/>
            <person name="Melnick R.L."/>
            <person name="Guiltinan M.J."/>
            <person name="Tyler B.M."/>
            <person name="Meinhardt L.W."/>
            <person name="Bailey B.A."/>
        </authorList>
    </citation>
    <scope>NUCLEOTIDE SEQUENCE [LARGE SCALE GENOMIC DNA]</scope>
    <source>
        <strain evidence="2">sbr112.9</strain>
    </source>
</reference>